<reference evidence="7 8" key="1">
    <citation type="journal article" date="2016" name="Sci. Rep.">
        <title>The genome sequence of the outbreeding globe artichoke constructed de novo incorporating a phase-aware low-pass sequencing strategy of F1 progeny.</title>
        <authorList>
            <person name="Scaglione D."/>
            <person name="Reyes-Chin-Wo S."/>
            <person name="Acquadro A."/>
            <person name="Froenicke L."/>
            <person name="Portis E."/>
            <person name="Beitel C."/>
            <person name="Tirone M."/>
            <person name="Mauro R."/>
            <person name="Lo Monaco A."/>
            <person name="Mauromicale G."/>
            <person name="Faccioli P."/>
            <person name="Cattivelli L."/>
            <person name="Rieseberg L."/>
            <person name="Michelmore R."/>
            <person name="Lanteri S."/>
        </authorList>
    </citation>
    <scope>NUCLEOTIDE SEQUENCE [LARGE SCALE GENOMIC DNA]</scope>
    <source>
        <strain evidence="7">2C</strain>
    </source>
</reference>
<dbReference type="GO" id="GO:0005634">
    <property type="term" value="C:nucleus"/>
    <property type="evidence" value="ECO:0007669"/>
    <property type="project" value="UniProtKB-SubCell"/>
</dbReference>
<feature type="compositionally biased region" description="Basic and acidic residues" evidence="5">
    <location>
        <begin position="167"/>
        <end position="178"/>
    </location>
</feature>
<dbReference type="AlphaFoldDB" id="A0A124SHV3"/>
<dbReference type="PROSITE" id="PS50888">
    <property type="entry name" value="BHLH"/>
    <property type="match status" value="1"/>
</dbReference>
<dbReference type="Pfam" id="PF00010">
    <property type="entry name" value="HLH"/>
    <property type="match status" value="1"/>
</dbReference>
<dbReference type="GO" id="GO:0046983">
    <property type="term" value="F:protein dimerization activity"/>
    <property type="evidence" value="ECO:0007669"/>
    <property type="project" value="InterPro"/>
</dbReference>
<evidence type="ECO:0000313" key="8">
    <source>
        <dbReference type="Proteomes" id="UP000243975"/>
    </source>
</evidence>
<dbReference type="InterPro" id="IPR011598">
    <property type="entry name" value="bHLH_dom"/>
</dbReference>
<dbReference type="SUPFAM" id="SSF47459">
    <property type="entry name" value="HLH, helix-loop-helix DNA-binding domain"/>
    <property type="match status" value="1"/>
</dbReference>
<proteinExistence type="predicted"/>
<evidence type="ECO:0000259" key="6">
    <source>
        <dbReference type="PROSITE" id="PS50888"/>
    </source>
</evidence>
<dbReference type="EMBL" id="LEKV01001003">
    <property type="protein sequence ID" value="KVI10728.1"/>
    <property type="molecule type" value="Genomic_DNA"/>
</dbReference>
<keyword evidence="4" id="KW-0539">Nucleus</keyword>
<name>A0A124SHV3_CYNCS</name>
<sequence length="352" mass="39215">MNGASPECHNNIPGNTTGGGGGEVSVFERQQARMKWQQQQQMLFNGNDHQVPNMLSAMQPSGLIGNFAIKPDPGIENGWPDFSYGDQLGYGSGFDHMNQNTHSRMTSFRPPLMADQTILQKNSSSASLSPKKRKAHENQKLKVVSEENGVKEKELKGCSDGDSTETSSKEKPKLTEAKKQEYIHVRARRGQATDSHSLAERVRREKISERMKYLQDLVPGCNKITGKAGMLDEIINYVQSLQRQVEMFVSGEVSAVGYSSEMANSTYLQLNSLLEMGTNPIDMVLRSIGSPVSIPETFVVSSCFNQIQPTVTWDADLQNLYRMELQHDTSTIPFQTQKFTGSYEGSNLKMEM</sequence>
<evidence type="ECO:0000256" key="2">
    <source>
        <dbReference type="ARBA" id="ARBA00023015"/>
    </source>
</evidence>
<dbReference type="PANTHER" id="PTHR12565">
    <property type="entry name" value="STEROL REGULATORY ELEMENT-BINDING PROTEIN"/>
    <property type="match status" value="1"/>
</dbReference>
<feature type="domain" description="BHLH" evidence="6">
    <location>
        <begin position="191"/>
        <end position="241"/>
    </location>
</feature>
<dbReference type="SMART" id="SM00353">
    <property type="entry name" value="HLH"/>
    <property type="match status" value="1"/>
</dbReference>
<accession>A0A124SHV3</accession>
<dbReference type="FunFam" id="4.10.280.10:FF:000002">
    <property type="entry name" value="Basic helix-loop-helix transcription factor"/>
    <property type="match status" value="1"/>
</dbReference>
<dbReference type="Proteomes" id="UP000243975">
    <property type="component" value="Unassembled WGS sequence"/>
</dbReference>
<dbReference type="InterPro" id="IPR036638">
    <property type="entry name" value="HLH_DNA-bd_sf"/>
</dbReference>
<dbReference type="Gene3D" id="4.10.280.10">
    <property type="entry name" value="Helix-loop-helix DNA-binding domain"/>
    <property type="match status" value="1"/>
</dbReference>
<dbReference type="STRING" id="59895.A0A124SHV3"/>
<dbReference type="PANTHER" id="PTHR12565:SF184">
    <property type="entry name" value="BHLH TRANSCRIPTION FACTOR"/>
    <property type="match status" value="1"/>
</dbReference>
<dbReference type="GO" id="GO:0003700">
    <property type="term" value="F:DNA-binding transcription factor activity"/>
    <property type="evidence" value="ECO:0007669"/>
    <property type="project" value="TreeGrafter"/>
</dbReference>
<comment type="subcellular location">
    <subcellularLocation>
        <location evidence="1">Nucleus</location>
    </subcellularLocation>
</comment>
<evidence type="ECO:0000256" key="5">
    <source>
        <dbReference type="SAM" id="MobiDB-lite"/>
    </source>
</evidence>
<dbReference type="Gramene" id="KVI10728">
    <property type="protein sequence ID" value="KVI10728"/>
    <property type="gene ID" value="Ccrd_010887"/>
</dbReference>
<evidence type="ECO:0000313" key="7">
    <source>
        <dbReference type="EMBL" id="KVI10728.1"/>
    </source>
</evidence>
<evidence type="ECO:0000256" key="3">
    <source>
        <dbReference type="ARBA" id="ARBA00023163"/>
    </source>
</evidence>
<evidence type="ECO:0000256" key="4">
    <source>
        <dbReference type="ARBA" id="ARBA00023242"/>
    </source>
</evidence>
<keyword evidence="8" id="KW-1185">Reference proteome</keyword>
<dbReference type="OMA" id="QARMKWQ"/>
<dbReference type="CDD" id="cd18919">
    <property type="entry name" value="bHLH_AtBPE_like"/>
    <property type="match status" value="1"/>
</dbReference>
<feature type="region of interest" description="Disordered" evidence="5">
    <location>
        <begin position="1"/>
        <end position="23"/>
    </location>
</feature>
<keyword evidence="3" id="KW-0804">Transcription</keyword>
<protein>
    <recommendedName>
        <fullName evidence="6">BHLH domain-containing protein</fullName>
    </recommendedName>
</protein>
<keyword evidence="2" id="KW-0805">Transcription regulation</keyword>
<feature type="region of interest" description="Disordered" evidence="5">
    <location>
        <begin position="122"/>
        <end position="178"/>
    </location>
</feature>
<evidence type="ECO:0000256" key="1">
    <source>
        <dbReference type="ARBA" id="ARBA00004123"/>
    </source>
</evidence>
<feature type="compositionally biased region" description="Basic and acidic residues" evidence="5">
    <location>
        <begin position="136"/>
        <end position="159"/>
    </location>
</feature>
<organism evidence="7 8">
    <name type="scientific">Cynara cardunculus var. scolymus</name>
    <name type="common">Globe artichoke</name>
    <name type="synonym">Cynara scolymus</name>
    <dbReference type="NCBI Taxonomy" id="59895"/>
    <lineage>
        <taxon>Eukaryota</taxon>
        <taxon>Viridiplantae</taxon>
        <taxon>Streptophyta</taxon>
        <taxon>Embryophyta</taxon>
        <taxon>Tracheophyta</taxon>
        <taxon>Spermatophyta</taxon>
        <taxon>Magnoliopsida</taxon>
        <taxon>eudicotyledons</taxon>
        <taxon>Gunneridae</taxon>
        <taxon>Pentapetalae</taxon>
        <taxon>asterids</taxon>
        <taxon>campanulids</taxon>
        <taxon>Asterales</taxon>
        <taxon>Asteraceae</taxon>
        <taxon>Carduoideae</taxon>
        <taxon>Cardueae</taxon>
        <taxon>Carduinae</taxon>
        <taxon>Cynara</taxon>
    </lineage>
</organism>
<dbReference type="InterPro" id="IPR024097">
    <property type="entry name" value="bHLH_ZIP_TF"/>
</dbReference>
<comment type="caution">
    <text evidence="7">The sequence shown here is derived from an EMBL/GenBank/DDBJ whole genome shotgun (WGS) entry which is preliminary data.</text>
</comment>
<gene>
    <name evidence="7" type="ORF">Ccrd_010887</name>
</gene>